<name>A0A7R8ZYB2_9CRUS</name>
<evidence type="ECO:0000256" key="3">
    <source>
        <dbReference type="ARBA" id="ARBA00022763"/>
    </source>
</evidence>
<protein>
    <submittedName>
        <fullName evidence="9">Uncharacterized protein</fullName>
    </submittedName>
</protein>
<dbReference type="OrthoDB" id="41505at2759"/>
<dbReference type="SMART" id="SM00382">
    <property type="entry name" value="AAA"/>
    <property type="match status" value="1"/>
</dbReference>
<dbReference type="FunFam" id="3.40.50.300:FF:000050">
    <property type="entry name" value="DNA repair protein RadA"/>
    <property type="match status" value="1"/>
</dbReference>
<dbReference type="AlphaFoldDB" id="A0A7R8ZYB2"/>
<evidence type="ECO:0000256" key="7">
    <source>
        <dbReference type="ARBA" id="ARBA00023125"/>
    </source>
</evidence>
<dbReference type="PROSITE" id="PS50162">
    <property type="entry name" value="RECA_2"/>
    <property type="match status" value="1"/>
</dbReference>
<evidence type="ECO:0000313" key="9">
    <source>
        <dbReference type="EMBL" id="CAD7238933.1"/>
    </source>
</evidence>
<reference evidence="9" key="1">
    <citation type="submission" date="2020-11" db="EMBL/GenBank/DDBJ databases">
        <authorList>
            <person name="Tran Van P."/>
        </authorList>
    </citation>
    <scope>NUCLEOTIDE SEQUENCE</scope>
</reference>
<dbReference type="PANTHER" id="PTHR32472">
    <property type="entry name" value="DNA REPAIR PROTEIN RADA"/>
    <property type="match status" value="1"/>
</dbReference>
<evidence type="ECO:0000256" key="2">
    <source>
        <dbReference type="ARBA" id="ARBA00022741"/>
    </source>
</evidence>
<dbReference type="PRINTS" id="PR01874">
    <property type="entry name" value="DNAREPAIRADA"/>
</dbReference>
<keyword evidence="8" id="KW-0234">DNA repair</keyword>
<keyword evidence="1" id="KW-0479">Metal-binding</keyword>
<dbReference type="Pfam" id="PF13481">
    <property type="entry name" value="AAA_25"/>
    <property type="match status" value="1"/>
</dbReference>
<keyword evidence="6" id="KW-0346">Stress response</keyword>
<feature type="non-terminal residue" evidence="9">
    <location>
        <position position="1"/>
    </location>
</feature>
<dbReference type="PANTHER" id="PTHR32472:SF10">
    <property type="entry name" value="DNA REPAIR PROTEIN RADA-LIKE PROTEIN"/>
    <property type="match status" value="1"/>
</dbReference>
<keyword evidence="5" id="KW-0067">ATP-binding</keyword>
<evidence type="ECO:0000256" key="5">
    <source>
        <dbReference type="ARBA" id="ARBA00022840"/>
    </source>
</evidence>
<dbReference type="EMBL" id="OB711876">
    <property type="protein sequence ID" value="CAD7238933.1"/>
    <property type="molecule type" value="Genomic_DNA"/>
</dbReference>
<keyword evidence="3" id="KW-0227">DNA damage</keyword>
<organism evidence="9">
    <name type="scientific">Cyprideis torosa</name>
    <dbReference type="NCBI Taxonomy" id="163714"/>
    <lineage>
        <taxon>Eukaryota</taxon>
        <taxon>Metazoa</taxon>
        <taxon>Ecdysozoa</taxon>
        <taxon>Arthropoda</taxon>
        <taxon>Crustacea</taxon>
        <taxon>Oligostraca</taxon>
        <taxon>Ostracoda</taxon>
        <taxon>Podocopa</taxon>
        <taxon>Podocopida</taxon>
        <taxon>Cytherocopina</taxon>
        <taxon>Cytheroidea</taxon>
        <taxon>Cytherideidae</taxon>
        <taxon>Cyprideis</taxon>
    </lineage>
</organism>
<dbReference type="GO" id="GO:0005829">
    <property type="term" value="C:cytosol"/>
    <property type="evidence" value="ECO:0007669"/>
    <property type="project" value="TreeGrafter"/>
</dbReference>
<evidence type="ECO:0000256" key="1">
    <source>
        <dbReference type="ARBA" id="ARBA00022723"/>
    </source>
</evidence>
<dbReference type="GO" id="GO:0000725">
    <property type="term" value="P:recombinational repair"/>
    <property type="evidence" value="ECO:0007669"/>
    <property type="project" value="TreeGrafter"/>
</dbReference>
<dbReference type="GO" id="GO:0005524">
    <property type="term" value="F:ATP binding"/>
    <property type="evidence" value="ECO:0007669"/>
    <property type="project" value="UniProtKB-KW"/>
</dbReference>
<feature type="non-terminal residue" evidence="9">
    <location>
        <position position="235"/>
    </location>
</feature>
<keyword evidence="4" id="KW-0378">Hydrolase</keyword>
<proteinExistence type="predicted"/>
<dbReference type="GO" id="GO:0140664">
    <property type="term" value="F:ATP-dependent DNA damage sensor activity"/>
    <property type="evidence" value="ECO:0007669"/>
    <property type="project" value="InterPro"/>
</dbReference>
<dbReference type="GO" id="GO:0016787">
    <property type="term" value="F:hydrolase activity"/>
    <property type="evidence" value="ECO:0007669"/>
    <property type="project" value="UniProtKB-KW"/>
</dbReference>
<dbReference type="SUPFAM" id="SSF52540">
    <property type="entry name" value="P-loop containing nucleoside triphosphate hydrolases"/>
    <property type="match status" value="1"/>
</dbReference>
<dbReference type="InterPro" id="IPR003593">
    <property type="entry name" value="AAA+_ATPase"/>
</dbReference>
<dbReference type="GO" id="GO:0046872">
    <property type="term" value="F:metal ion binding"/>
    <property type="evidence" value="ECO:0007669"/>
    <property type="project" value="UniProtKB-KW"/>
</dbReference>
<sequence>RTHTPVKTRQGYSGARSGVKRLSEVDLAQAERLSTGISEFDRVLGGGLVQGSVVLLGGSPGAGKSTLLLQTVAHLATKGVPVLYVSGEESLQQIASRAVRLGMHSNDIKMLAETSVESICEIADDEKPQVLIIDSIQVMHTQSSDSAPGSVSQVRESAAYLTQYAKQTGISIFMVGHVTKDQSLAGPMTLSHIVDAQVLITSTDDARFRVMRSDKNRFGSVGELGFLAMTGEGLK</sequence>
<dbReference type="InterPro" id="IPR027417">
    <property type="entry name" value="P-loop_NTPase"/>
</dbReference>
<accession>A0A7R8ZYB2</accession>
<evidence type="ECO:0000256" key="6">
    <source>
        <dbReference type="ARBA" id="ARBA00023016"/>
    </source>
</evidence>
<keyword evidence="2" id="KW-0547">Nucleotide-binding</keyword>
<evidence type="ECO:0000256" key="4">
    <source>
        <dbReference type="ARBA" id="ARBA00022801"/>
    </source>
</evidence>
<evidence type="ECO:0000256" key="8">
    <source>
        <dbReference type="ARBA" id="ARBA00023204"/>
    </source>
</evidence>
<dbReference type="InterPro" id="IPR020588">
    <property type="entry name" value="RecA_ATP-bd"/>
</dbReference>
<keyword evidence="7" id="KW-0238">DNA-binding</keyword>
<dbReference type="Gene3D" id="3.40.50.300">
    <property type="entry name" value="P-loop containing nucleotide triphosphate hydrolases"/>
    <property type="match status" value="1"/>
</dbReference>
<gene>
    <name evidence="9" type="ORF">CTOB1V02_LOCUS16748</name>
</gene>
<dbReference type="GO" id="GO:0003677">
    <property type="term" value="F:DNA binding"/>
    <property type="evidence" value="ECO:0007669"/>
    <property type="project" value="UniProtKB-KW"/>
</dbReference>